<reference evidence="1 2" key="1">
    <citation type="journal article" date="2019" name="Sci. Rep.">
        <title>Sulfobacillus thermotolerans: new insights into resistance and metabolic capacities of acidophilic chemolithotrophs.</title>
        <authorList>
            <person name="Panyushkina A.E."/>
            <person name="Babenko V.V."/>
            <person name="Nikitina A.S."/>
            <person name="Selezneva O.V."/>
            <person name="Tsaplina I.A."/>
            <person name="Letarova M.A."/>
            <person name="Kostryukova E.S."/>
            <person name="Letarov A.V."/>
        </authorList>
    </citation>
    <scope>NUCLEOTIDE SEQUENCE [LARGE SCALE GENOMIC DNA]</scope>
    <source>
        <strain evidence="1 2">Kr1</strain>
    </source>
</reference>
<evidence type="ECO:0000313" key="2">
    <source>
        <dbReference type="Proteomes" id="UP000325292"/>
    </source>
</evidence>
<evidence type="ECO:0000313" key="1">
    <source>
        <dbReference type="EMBL" id="AUW94260.1"/>
    </source>
</evidence>
<gene>
    <name evidence="1" type="ORF">BXT84_10190</name>
</gene>
<organism evidence="1 2">
    <name type="scientific">Sulfobacillus thermotolerans</name>
    <dbReference type="NCBI Taxonomy" id="338644"/>
    <lineage>
        <taxon>Bacteria</taxon>
        <taxon>Bacillati</taxon>
        <taxon>Bacillota</taxon>
        <taxon>Clostridia</taxon>
        <taxon>Eubacteriales</taxon>
        <taxon>Clostridiales Family XVII. Incertae Sedis</taxon>
        <taxon>Sulfobacillus</taxon>
    </lineage>
</organism>
<sequence>MELDNRTIEKFSRQILMDEIGYDGQLRLLSETVWLTGPDPWRAWAARYLRAAGLEVKESPAVKTSRNLRLIASSGRCPDLVIPVSGEGGQTMVAMGLAMTQWLRTLASGEMEA</sequence>
<accession>A0ABM6RSN0</accession>
<dbReference type="EMBL" id="CP019454">
    <property type="protein sequence ID" value="AUW94260.1"/>
    <property type="molecule type" value="Genomic_DNA"/>
</dbReference>
<keyword evidence="2" id="KW-1185">Reference proteome</keyword>
<dbReference type="Proteomes" id="UP000325292">
    <property type="component" value="Chromosome"/>
</dbReference>
<name>A0ABM6RSN0_9FIRM</name>
<protein>
    <submittedName>
        <fullName evidence="1">Uncharacterized protein</fullName>
    </submittedName>
</protein>
<proteinExistence type="predicted"/>